<evidence type="ECO:0000256" key="4">
    <source>
        <dbReference type="ARBA" id="ARBA00022692"/>
    </source>
</evidence>
<evidence type="ECO:0000259" key="11">
    <source>
        <dbReference type="Pfam" id="PF00999"/>
    </source>
</evidence>
<keyword evidence="5 10" id="KW-1133">Transmembrane helix</keyword>
<feature type="transmembrane region" description="Helical" evidence="10">
    <location>
        <begin position="32"/>
        <end position="50"/>
    </location>
</feature>
<feature type="transmembrane region" description="Helical" evidence="10">
    <location>
        <begin position="273"/>
        <end position="292"/>
    </location>
</feature>
<reference evidence="12 13" key="1">
    <citation type="journal article" date="2018" name="Genome Announc.">
        <title>Draft Genome Sequence of Lactococcus sp. Strain NtB2 (JCM 32569), Isolated from the Gut of the Higher Termite Nasutitermes takasagoensis.</title>
        <authorList>
            <person name="Noda S."/>
            <person name="Aihara C."/>
            <person name="Yuki M."/>
            <person name="Ohkuma M."/>
        </authorList>
    </citation>
    <scope>NUCLEOTIDE SEQUENCE [LARGE SCALE GENOMIC DNA]</scope>
    <source>
        <strain evidence="12 13">NtB2</strain>
    </source>
</reference>
<evidence type="ECO:0000256" key="1">
    <source>
        <dbReference type="ARBA" id="ARBA00004651"/>
    </source>
</evidence>
<evidence type="ECO:0000256" key="3">
    <source>
        <dbReference type="ARBA" id="ARBA00022475"/>
    </source>
</evidence>
<dbReference type="PANTHER" id="PTHR10110">
    <property type="entry name" value="SODIUM/HYDROGEN EXCHANGER"/>
    <property type="match status" value="1"/>
</dbReference>
<proteinExistence type="predicted"/>
<dbReference type="GO" id="GO:0015385">
    <property type="term" value="F:sodium:proton antiporter activity"/>
    <property type="evidence" value="ECO:0007669"/>
    <property type="project" value="InterPro"/>
</dbReference>
<dbReference type="Gene3D" id="6.10.140.1330">
    <property type="match status" value="1"/>
</dbReference>
<comment type="caution">
    <text evidence="12">The sequence shown here is derived from an EMBL/GenBank/DDBJ whole genome shotgun (WGS) entry which is preliminary data.</text>
</comment>
<organism evidence="12 13">
    <name type="scientific">Lactococcus termiticola</name>
    <dbReference type="NCBI Taxonomy" id="2169526"/>
    <lineage>
        <taxon>Bacteria</taxon>
        <taxon>Bacillati</taxon>
        <taxon>Bacillota</taxon>
        <taxon>Bacilli</taxon>
        <taxon>Lactobacillales</taxon>
        <taxon>Streptococcaceae</taxon>
        <taxon>Lactococcus</taxon>
    </lineage>
</organism>
<feature type="transmembrane region" description="Helical" evidence="10">
    <location>
        <begin position="84"/>
        <end position="104"/>
    </location>
</feature>
<evidence type="ECO:0000256" key="2">
    <source>
        <dbReference type="ARBA" id="ARBA00022448"/>
    </source>
</evidence>
<feature type="transmembrane region" description="Helical" evidence="10">
    <location>
        <begin position="111"/>
        <end position="133"/>
    </location>
</feature>
<name>A0A2R5HD94_9LACT</name>
<comment type="subcellular location">
    <subcellularLocation>
        <location evidence="1">Cell membrane</location>
        <topology evidence="1">Multi-pass membrane protein</topology>
    </subcellularLocation>
</comment>
<feature type="transmembrane region" description="Helical" evidence="10">
    <location>
        <begin position="312"/>
        <end position="334"/>
    </location>
</feature>
<dbReference type="AlphaFoldDB" id="A0A2R5HD94"/>
<dbReference type="InterPro" id="IPR018422">
    <property type="entry name" value="Cation/H_exchanger_CPA1"/>
</dbReference>
<dbReference type="RefSeq" id="WP_109245035.1">
    <property type="nucleotide sequence ID" value="NZ_BFFO01000001.1"/>
</dbReference>
<evidence type="ECO:0000256" key="6">
    <source>
        <dbReference type="ARBA" id="ARBA00023053"/>
    </source>
</evidence>
<feature type="transmembrane region" description="Helical" evidence="10">
    <location>
        <begin position="6"/>
        <end position="25"/>
    </location>
</feature>
<keyword evidence="8 10" id="KW-0472">Membrane</keyword>
<evidence type="ECO:0000313" key="12">
    <source>
        <dbReference type="EMBL" id="GBG96047.1"/>
    </source>
</evidence>
<evidence type="ECO:0000313" key="13">
    <source>
        <dbReference type="Proteomes" id="UP000245021"/>
    </source>
</evidence>
<feature type="transmembrane region" description="Helical" evidence="10">
    <location>
        <begin position="184"/>
        <end position="205"/>
    </location>
</feature>
<protein>
    <submittedName>
        <fullName evidence="12">Na+/H+ antiporter</fullName>
    </submittedName>
</protein>
<keyword evidence="9" id="KW-0739">Sodium transport</keyword>
<keyword evidence="2" id="KW-0813">Transport</keyword>
<feature type="domain" description="Cation/H+ exchanger transmembrane" evidence="11">
    <location>
        <begin position="12"/>
        <end position="401"/>
    </location>
</feature>
<feature type="transmembrane region" description="Helical" evidence="10">
    <location>
        <begin position="153"/>
        <end position="172"/>
    </location>
</feature>
<dbReference type="GO" id="GO:0098719">
    <property type="term" value="P:sodium ion import across plasma membrane"/>
    <property type="evidence" value="ECO:0007669"/>
    <property type="project" value="TreeGrafter"/>
</dbReference>
<dbReference type="GO" id="GO:0051453">
    <property type="term" value="P:regulation of intracellular pH"/>
    <property type="evidence" value="ECO:0007669"/>
    <property type="project" value="TreeGrafter"/>
</dbReference>
<keyword evidence="6" id="KW-0915">Sodium</keyword>
<evidence type="ECO:0000256" key="10">
    <source>
        <dbReference type="SAM" id="Phobius"/>
    </source>
</evidence>
<dbReference type="PANTHER" id="PTHR10110:SF86">
    <property type="entry name" value="SODIUM_HYDROGEN EXCHANGER 7"/>
    <property type="match status" value="1"/>
</dbReference>
<keyword evidence="3" id="KW-1003">Cell membrane</keyword>
<dbReference type="InterPro" id="IPR006153">
    <property type="entry name" value="Cation/H_exchanger_TM"/>
</dbReference>
<keyword evidence="13" id="KW-1185">Reference proteome</keyword>
<feature type="transmembrane region" description="Helical" evidence="10">
    <location>
        <begin position="382"/>
        <end position="403"/>
    </location>
</feature>
<dbReference type="Proteomes" id="UP000245021">
    <property type="component" value="Unassembled WGS sequence"/>
</dbReference>
<dbReference type="GO" id="GO:0005886">
    <property type="term" value="C:plasma membrane"/>
    <property type="evidence" value="ECO:0007669"/>
    <property type="project" value="UniProtKB-SubCell"/>
</dbReference>
<dbReference type="Pfam" id="PF00999">
    <property type="entry name" value="Na_H_Exchanger"/>
    <property type="match status" value="1"/>
</dbReference>
<dbReference type="OrthoDB" id="9809206at2"/>
<evidence type="ECO:0000256" key="7">
    <source>
        <dbReference type="ARBA" id="ARBA00023065"/>
    </source>
</evidence>
<evidence type="ECO:0000256" key="8">
    <source>
        <dbReference type="ARBA" id="ARBA00023136"/>
    </source>
</evidence>
<accession>A0A2R5HD94</accession>
<keyword evidence="4 10" id="KW-0812">Transmembrane</keyword>
<dbReference type="EMBL" id="BFFO01000001">
    <property type="protein sequence ID" value="GBG96047.1"/>
    <property type="molecule type" value="Genomic_DNA"/>
</dbReference>
<feature type="transmembrane region" description="Helical" evidence="10">
    <location>
        <begin position="225"/>
        <end position="252"/>
    </location>
</feature>
<evidence type="ECO:0000256" key="9">
    <source>
        <dbReference type="ARBA" id="ARBA00023201"/>
    </source>
</evidence>
<gene>
    <name evidence="12" type="primary">nhaP</name>
    <name evidence="12" type="ORF">NtB2_00150</name>
</gene>
<keyword evidence="7" id="KW-0406">Ion transport</keyword>
<evidence type="ECO:0000256" key="5">
    <source>
        <dbReference type="ARBA" id="ARBA00022989"/>
    </source>
</evidence>
<sequence length="686" mass="76963">MLHTIFYVIVFLIALVVSNVLNKIFPKLALPLIQVVIGLGLGFMGASNVLHIEPEVFLGFIIAPLLFRESEEADVQHIFKHTRLVLLLILPLVFITALGLGYLMQLLYVGLPLAAAVALGAALAPTDAVAVKALTERFSFPKRVLSSLQGEGLLNDASGIITFQIAVLAMTTGKFSIPHASWELLISAVGGAAIGFIVVSAKNMILRVLENVDARDVTGYLIMEFLLPLAAFLIANIFDVSGILAVVVAGILQANGIKRTTLFDATVTRVKNNLWDMVSFILNSTVFLFLGIELHQLVLPLIQHPHFSNVLLLVWVLVLTVALFLLRFLVLCFYHIFAARRHGVQFSSFWTDIQLLTFSGSKGTVSIATILLLPAGNSLQNSLLIFLVASVTALSFLTGLLVLPRIAAKKAIQVDNMAKIAILTEVVESLQEQRQKAEKVFGFDLAIDAYQDRIQRLIIEQESANTSADFNELQLLIIQVETESLETALKEDEISLYTYRTYQRYIHSLEQAISHNFVSSVQYASALTMRGLHYLTSNLFHSNGRRKQAHQSEHDETQQQITELYLRNTELILQVLENLEAVYEPQLINYLQSERLRSTEFVASGTYISRMVNRAQSSHLEEMMMGYYFERKTIFEYESSGQISSEVARQLRQNVNTLEDYSLVSDDHSLWMDLFNRRQRKVEEHR</sequence>
<feature type="transmembrane region" description="Helical" evidence="10">
    <location>
        <begin position="355"/>
        <end position="376"/>
    </location>
</feature>
<dbReference type="GO" id="GO:0015386">
    <property type="term" value="F:potassium:proton antiporter activity"/>
    <property type="evidence" value="ECO:0007669"/>
    <property type="project" value="TreeGrafter"/>
</dbReference>